<dbReference type="InterPro" id="IPR001539">
    <property type="entry name" value="Peptidase_U32"/>
</dbReference>
<dbReference type="PATRIC" id="fig|768706.3.peg.119"/>
<dbReference type="RefSeq" id="WP_014182713.1">
    <property type="nucleotide sequence ID" value="NC_016584.1"/>
</dbReference>
<keyword evidence="2" id="KW-0645">Protease</keyword>
<dbReference type="InterPro" id="IPR051454">
    <property type="entry name" value="RNA/ubiquinone_mod_enzymes"/>
</dbReference>
<dbReference type="KEGG" id="dor:Desor_0158"/>
<reference evidence="2 3" key="2">
    <citation type="journal article" date="2012" name="J. Bacteriol.">
        <title>Complete genome sequences of Desulfosporosinus orientis DSM765T, Desulfosporosinus youngiae DSM17734T, Desulfosporosinus meridiei DSM13257T, and Desulfosporosinus acidiphilus DSM22704T.</title>
        <authorList>
            <person name="Pester M."/>
            <person name="Brambilla E."/>
            <person name="Alazard D."/>
            <person name="Rattei T."/>
            <person name="Weinmaier T."/>
            <person name="Han J."/>
            <person name="Lucas S."/>
            <person name="Lapidus A."/>
            <person name="Cheng J.F."/>
            <person name="Goodwin L."/>
            <person name="Pitluck S."/>
            <person name="Peters L."/>
            <person name="Ovchinnikova G."/>
            <person name="Teshima H."/>
            <person name="Detter J.C."/>
            <person name="Han C.S."/>
            <person name="Tapia R."/>
            <person name="Land M.L."/>
            <person name="Hauser L."/>
            <person name="Kyrpides N.C."/>
            <person name="Ivanova N.N."/>
            <person name="Pagani I."/>
            <person name="Huntmann M."/>
            <person name="Wei C.L."/>
            <person name="Davenport K.W."/>
            <person name="Daligault H."/>
            <person name="Chain P.S."/>
            <person name="Chen A."/>
            <person name="Mavromatis K."/>
            <person name="Markowitz V."/>
            <person name="Szeto E."/>
            <person name="Mikhailova N."/>
            <person name="Pati A."/>
            <person name="Wagner M."/>
            <person name="Woyke T."/>
            <person name="Ollivier B."/>
            <person name="Klenk H.P."/>
            <person name="Spring S."/>
            <person name="Loy A."/>
        </authorList>
    </citation>
    <scope>NUCLEOTIDE SEQUENCE [LARGE SCALE GENOMIC DNA]</scope>
    <source>
        <strain evidence="3">ATCC 19365 / DSM 765 / NCIMB 8382 / VKM B-1628</strain>
    </source>
</reference>
<dbReference type="Pfam" id="PF01136">
    <property type="entry name" value="Peptidase_U32"/>
    <property type="match status" value="2"/>
</dbReference>
<gene>
    <name evidence="2" type="ordered locus">Desor_0158</name>
</gene>
<dbReference type="Proteomes" id="UP000006346">
    <property type="component" value="Chromosome"/>
</dbReference>
<dbReference type="PROSITE" id="PS01276">
    <property type="entry name" value="PEPTIDASE_U32"/>
    <property type="match status" value="1"/>
</dbReference>
<dbReference type="Pfam" id="PF12392">
    <property type="entry name" value="DUF3656"/>
    <property type="match status" value="1"/>
</dbReference>
<organism evidence="2 3">
    <name type="scientific">Desulfosporosinus orientis (strain ATCC 19365 / DSM 765 / NCIMB 8382 / VKM B-1628 / Singapore I)</name>
    <name type="common">Desulfotomaculum orientis</name>
    <dbReference type="NCBI Taxonomy" id="768706"/>
    <lineage>
        <taxon>Bacteria</taxon>
        <taxon>Bacillati</taxon>
        <taxon>Bacillota</taxon>
        <taxon>Clostridia</taxon>
        <taxon>Eubacteriales</taxon>
        <taxon>Desulfitobacteriaceae</taxon>
        <taxon>Desulfosporosinus</taxon>
    </lineage>
</organism>
<name>G7W512_DESOD</name>
<accession>G7W512</accession>
<proteinExistence type="predicted"/>
<dbReference type="InterPro" id="IPR020988">
    <property type="entry name" value="Pept_U32_collagenase"/>
</dbReference>
<dbReference type="AlphaFoldDB" id="G7W512"/>
<reference evidence="3" key="1">
    <citation type="submission" date="2011-11" db="EMBL/GenBank/DDBJ databases">
        <title>Complete sequence of Desulfosporosinus orientis DSM 765.</title>
        <authorList>
            <person name="Lucas S."/>
            <person name="Han J."/>
            <person name="Lapidus A."/>
            <person name="Cheng J.-F."/>
            <person name="Goodwin L."/>
            <person name="Pitluck S."/>
            <person name="Peters L."/>
            <person name="Ovchinnikova G."/>
            <person name="Teshima H."/>
            <person name="Detter J.C."/>
            <person name="Han C."/>
            <person name="Tapia R."/>
            <person name="Land M."/>
            <person name="Hauser L."/>
            <person name="Kyrpides N."/>
            <person name="Ivanova N."/>
            <person name="Pagani I."/>
            <person name="Pester M."/>
            <person name="Spring S."/>
            <person name="Ollivier B."/>
            <person name="Rattei T."/>
            <person name="Klenk H.-P."/>
            <person name="Wagner M."/>
            <person name="Loy A."/>
            <person name="Woyke T."/>
        </authorList>
    </citation>
    <scope>NUCLEOTIDE SEQUENCE [LARGE SCALE GENOMIC DNA]</scope>
    <source>
        <strain evidence="3">ATCC 19365 / DSM 765 / NCIMB 8382 / VKM B-1628</strain>
    </source>
</reference>
<sequence>MEEQLIDQVNLARPLELLAPAGSYEAFKAAVENGADAVYLGGKSFSARASAANFDLEELKKAVNYAHERQVKVYVTVNILIADREFNELMDYLYALYEIGVDAVILQDIGVADLIHTILPEMEIHASTQMTVNTSWGVNHLESLGFSRVVLARETSAAETKAIAEATPLDLEVFVHGALCISYSGQCLMSSFIGGRSGNRGTCAQPCRMTYQLINERKENLLLQKNPGEHLLSPRDLNLAEELQELKRIGVHSLKVEGRMKRPEYVATVIRLYRQAINRAEDLQEGNRRSSLLRPEEHQELLQVFNRDFTRGFFRENPGAELMSYNRPNNRGTRLGRVVRLDHGKLSIKLEAALHSGDGIEFWTGRGREGVTVGQIWRKGSPGNEGAPSETVQIDFVGMAHPGDRVFKTNDALLMEKARLSFQEGREQRKSPLTMRLSGHIGQPLCLEVSSPQRKVSVYSTGEAQKALKRPLTFDYALQQLGRLGTTPFWLDKLELEIDDDLMLPVSDLNEMRRLAVEQLLHTETQPIVERRIYGQRCQQWKENQTQKRTALINSKSTSPRVSVAVSDPLTLQAALKAGAKRVLIGGEHWRSRRGFSLAEIQESFKDCRKQGIDCVWRLPRVLNQAQSESLLEELKKAANWEVKPKLMAANLGELEMMQSLNPALPFEVDYSLNVFNEASLSYFWGLGAKGVTLSPELHHEQLAGLGKWPGVEVLVFGDLEMMISEYCLVGSALGGKKGEHCARPCVQEPHFLRDRMRYDFPIETDRECRMHLFNVKILNLYEELAQIRGMGISNIRLQLTRQNPGQVRQIVQLFTAAWDSLDKKGNWSSDRGMGELTSLFPEGFTKGHFFRGVL</sequence>
<evidence type="ECO:0000259" key="1">
    <source>
        <dbReference type="Pfam" id="PF12392"/>
    </source>
</evidence>
<dbReference type="PANTHER" id="PTHR30217:SF10">
    <property type="entry name" value="23S RRNA 5-HYDROXYCYTIDINE C2501 SYNTHASE"/>
    <property type="match status" value="1"/>
</dbReference>
<feature type="domain" description="Peptidase U32 collagenase" evidence="1">
    <location>
        <begin position="406"/>
        <end position="522"/>
    </location>
</feature>
<evidence type="ECO:0000313" key="3">
    <source>
        <dbReference type="Proteomes" id="UP000006346"/>
    </source>
</evidence>
<protein>
    <submittedName>
        <fullName evidence="2">Collagenase-like protease</fullName>
    </submittedName>
</protein>
<dbReference type="OrthoDB" id="9807498at2"/>
<evidence type="ECO:0000313" key="2">
    <source>
        <dbReference type="EMBL" id="AET65884.1"/>
    </source>
</evidence>
<dbReference type="eggNOG" id="COG0826">
    <property type="taxonomic scope" value="Bacteria"/>
</dbReference>
<dbReference type="STRING" id="768706.Desor_0158"/>
<dbReference type="HOGENOM" id="CLU_011540_4_0_9"/>
<dbReference type="PANTHER" id="PTHR30217">
    <property type="entry name" value="PEPTIDASE U32 FAMILY"/>
    <property type="match status" value="1"/>
</dbReference>
<dbReference type="GO" id="GO:0008233">
    <property type="term" value="F:peptidase activity"/>
    <property type="evidence" value="ECO:0007669"/>
    <property type="project" value="UniProtKB-KW"/>
</dbReference>
<dbReference type="EMBL" id="CP003108">
    <property type="protein sequence ID" value="AET65884.1"/>
    <property type="molecule type" value="Genomic_DNA"/>
</dbReference>
<keyword evidence="3" id="KW-1185">Reference proteome</keyword>
<dbReference type="GO" id="GO:0006508">
    <property type="term" value="P:proteolysis"/>
    <property type="evidence" value="ECO:0007669"/>
    <property type="project" value="UniProtKB-KW"/>
</dbReference>
<keyword evidence="2" id="KW-0378">Hydrolase</keyword>